<keyword evidence="3" id="KW-0418">Kinase</keyword>
<dbReference type="PANTHER" id="PTHR23117:SF13">
    <property type="entry name" value="GUANYLATE KINASE"/>
    <property type="match status" value="1"/>
</dbReference>
<protein>
    <recommendedName>
        <fullName evidence="4">Guanylate kinase-like domain-containing protein</fullName>
    </recommendedName>
</protein>
<dbReference type="Proteomes" id="UP000489600">
    <property type="component" value="Unassembled WGS sequence"/>
</dbReference>
<name>A0A565BU95_9BRAS</name>
<evidence type="ECO:0000256" key="2">
    <source>
        <dbReference type="ARBA" id="ARBA00022679"/>
    </source>
</evidence>
<comment type="similarity">
    <text evidence="1">Belongs to the guanylate kinase family.</text>
</comment>
<dbReference type="PROSITE" id="PS50052">
    <property type="entry name" value="GUANYLATE_KINASE_2"/>
    <property type="match status" value="1"/>
</dbReference>
<dbReference type="GO" id="GO:0005829">
    <property type="term" value="C:cytosol"/>
    <property type="evidence" value="ECO:0007669"/>
    <property type="project" value="TreeGrafter"/>
</dbReference>
<evidence type="ECO:0000313" key="6">
    <source>
        <dbReference type="Proteomes" id="UP000489600"/>
    </source>
</evidence>
<dbReference type="PANTHER" id="PTHR23117">
    <property type="entry name" value="GUANYLATE KINASE-RELATED"/>
    <property type="match status" value="1"/>
</dbReference>
<dbReference type="EMBL" id="CABITT030000005">
    <property type="protein sequence ID" value="VVB04984.1"/>
    <property type="molecule type" value="Genomic_DNA"/>
</dbReference>
<dbReference type="GO" id="GO:0004385">
    <property type="term" value="F:GMP kinase activity"/>
    <property type="evidence" value="ECO:0007669"/>
    <property type="project" value="TreeGrafter"/>
</dbReference>
<evidence type="ECO:0000256" key="1">
    <source>
        <dbReference type="ARBA" id="ARBA00005790"/>
    </source>
</evidence>
<organism evidence="5 6">
    <name type="scientific">Arabis nemorensis</name>
    <dbReference type="NCBI Taxonomy" id="586526"/>
    <lineage>
        <taxon>Eukaryota</taxon>
        <taxon>Viridiplantae</taxon>
        <taxon>Streptophyta</taxon>
        <taxon>Embryophyta</taxon>
        <taxon>Tracheophyta</taxon>
        <taxon>Spermatophyta</taxon>
        <taxon>Magnoliopsida</taxon>
        <taxon>eudicotyledons</taxon>
        <taxon>Gunneridae</taxon>
        <taxon>Pentapetalae</taxon>
        <taxon>rosids</taxon>
        <taxon>malvids</taxon>
        <taxon>Brassicales</taxon>
        <taxon>Brassicaceae</taxon>
        <taxon>Arabideae</taxon>
        <taxon>Arabis</taxon>
    </lineage>
</organism>
<comment type="caution">
    <text evidence="5">The sequence shown here is derived from an EMBL/GenBank/DDBJ whole genome shotgun (WGS) entry which is preliminary data.</text>
</comment>
<proteinExistence type="inferred from homology"/>
<dbReference type="Gene3D" id="3.40.50.300">
    <property type="entry name" value="P-loop containing nucleotide triphosphate hydrolases"/>
    <property type="match status" value="1"/>
</dbReference>
<accession>A0A565BU95</accession>
<keyword evidence="2" id="KW-0808">Transferase</keyword>
<dbReference type="InterPro" id="IPR027417">
    <property type="entry name" value="P-loop_NTPase"/>
</dbReference>
<dbReference type="Pfam" id="PF00625">
    <property type="entry name" value="Guanylate_kin"/>
    <property type="match status" value="1"/>
</dbReference>
<feature type="domain" description="Guanylate kinase-like" evidence="4">
    <location>
        <begin position="34"/>
        <end position="155"/>
    </location>
</feature>
<dbReference type="InterPro" id="IPR008145">
    <property type="entry name" value="GK/Ca_channel_bsu"/>
</dbReference>
<sequence>MWFDRELLCFEASRPCKGYYSANVLKNGRILVSKKGSASDDSIWFLEVDSPFVRRQSKLLGKEYLERGSKVHFSDKTGTEKEITDGTSIESVVMRCILDINVQGAMHVKASSLYAIFILVCPPLVKELEDRLCASGTETEEQIQKRLRDAEAEIT</sequence>
<dbReference type="AlphaFoldDB" id="A0A565BU95"/>
<keyword evidence="6" id="KW-1185">Reference proteome</keyword>
<evidence type="ECO:0000313" key="5">
    <source>
        <dbReference type="EMBL" id="VVB04984.1"/>
    </source>
</evidence>
<evidence type="ECO:0000259" key="4">
    <source>
        <dbReference type="PROSITE" id="PS50052"/>
    </source>
</evidence>
<dbReference type="OrthoDB" id="6334211at2759"/>
<reference evidence="5" key="1">
    <citation type="submission" date="2019-07" db="EMBL/GenBank/DDBJ databases">
        <authorList>
            <person name="Dittberner H."/>
        </authorList>
    </citation>
    <scope>NUCLEOTIDE SEQUENCE [LARGE SCALE GENOMIC DNA]</scope>
</reference>
<dbReference type="SUPFAM" id="SSF52540">
    <property type="entry name" value="P-loop containing nucleoside triphosphate hydrolases"/>
    <property type="match status" value="1"/>
</dbReference>
<dbReference type="InterPro" id="IPR008144">
    <property type="entry name" value="Guanylate_kin-like_dom"/>
</dbReference>
<evidence type="ECO:0000256" key="3">
    <source>
        <dbReference type="ARBA" id="ARBA00022777"/>
    </source>
</evidence>
<gene>
    <name evidence="5" type="ORF">ANE_LOCUS15428</name>
</gene>